<feature type="region of interest" description="Disordered" evidence="1">
    <location>
        <begin position="55"/>
        <end position="86"/>
    </location>
</feature>
<dbReference type="InterPro" id="IPR022935">
    <property type="entry name" value="ClpS"/>
</dbReference>
<dbReference type="SUPFAM" id="SSF54736">
    <property type="entry name" value="ClpS-like"/>
    <property type="match status" value="1"/>
</dbReference>
<feature type="domain" description="Adaptor protein ClpS core" evidence="2">
    <location>
        <begin position="108"/>
        <end position="173"/>
    </location>
</feature>
<evidence type="ECO:0000256" key="1">
    <source>
        <dbReference type="SAM" id="MobiDB-lite"/>
    </source>
</evidence>
<protein>
    <recommendedName>
        <fullName evidence="2">Adaptor protein ClpS core domain-containing protein</fullName>
    </recommendedName>
</protein>
<dbReference type="PANTHER" id="PTHR33473:SF17">
    <property type="entry name" value="ATP-DEPENDENT CLP PROTEASE ADAPTER PROTEIN CLPS1, CHLOROPLASTIC"/>
    <property type="match status" value="1"/>
</dbReference>
<comment type="caution">
    <text evidence="3">The sequence shown here is derived from an EMBL/GenBank/DDBJ whole genome shotgun (WGS) entry which is preliminary data.</text>
</comment>
<dbReference type="GO" id="GO:0006508">
    <property type="term" value="P:proteolysis"/>
    <property type="evidence" value="ECO:0007669"/>
    <property type="project" value="InterPro"/>
</dbReference>
<dbReference type="PANTHER" id="PTHR33473">
    <property type="entry name" value="ATP-DEPENDENT CLP PROTEASE ADAPTER PROTEIN CLPS1, CHLOROPLASTIC"/>
    <property type="match status" value="1"/>
</dbReference>
<dbReference type="AlphaFoldDB" id="A0A7J7IJQ4"/>
<dbReference type="Pfam" id="PF02617">
    <property type="entry name" value="ClpS"/>
    <property type="match status" value="1"/>
</dbReference>
<dbReference type="OrthoDB" id="2013930at2759"/>
<evidence type="ECO:0000313" key="3">
    <source>
        <dbReference type="EMBL" id="KAF6002980.1"/>
    </source>
</evidence>
<keyword evidence="4" id="KW-1185">Reference proteome</keyword>
<evidence type="ECO:0000313" key="4">
    <source>
        <dbReference type="Proteomes" id="UP000530660"/>
    </source>
</evidence>
<evidence type="ECO:0000259" key="2">
    <source>
        <dbReference type="Pfam" id="PF02617"/>
    </source>
</evidence>
<reference evidence="3 4" key="1">
    <citation type="journal article" date="2020" name="J. Phycol.">
        <title>Comparative genome analysis reveals Cyanidiococcus gen. nov., a new extremophilic red algal genus sister to Cyanidioschyzon (Cyanidioschyzonaceae, Rhodophyta).</title>
        <authorList>
            <person name="Liu S.-L."/>
            <person name="Chiang Y.-R."/>
            <person name="Yoon H.S."/>
            <person name="Fu H.-Y."/>
        </authorList>
    </citation>
    <scope>NUCLEOTIDE SEQUENCE [LARGE SCALE GENOMIC DNA]</scope>
    <source>
        <strain evidence="3 4">THAL066</strain>
    </source>
</reference>
<proteinExistence type="predicted"/>
<dbReference type="Proteomes" id="UP000530660">
    <property type="component" value="Unassembled WGS sequence"/>
</dbReference>
<dbReference type="InterPro" id="IPR014719">
    <property type="entry name" value="Ribosomal_bL12_C/ClpS-like"/>
</dbReference>
<sequence length="184" mass="20104">MAVRVSFIASLEHVWFNVQQSREQRLASGKERRASGSRRAVRPITLSLTSRHAPVLDGGGDLRSAPRAVRARPWREPSSPSPGGGAAVLERAVVREKTTATKGVDPGKKYKLLLFNDQVNTRERVVNVLLKCIPGLSKTDAHSIMQKAHTAGKALVGIWVFELAEAYCDLLRSEGLVSDIEPAE</sequence>
<gene>
    <name evidence="3" type="ORF">F1559_001937</name>
</gene>
<organism evidence="3 4">
    <name type="scientific">Cyanidiococcus yangmingshanensis</name>
    <dbReference type="NCBI Taxonomy" id="2690220"/>
    <lineage>
        <taxon>Eukaryota</taxon>
        <taxon>Rhodophyta</taxon>
        <taxon>Bangiophyceae</taxon>
        <taxon>Cyanidiales</taxon>
        <taxon>Cyanidiaceae</taxon>
        <taxon>Cyanidiococcus</taxon>
    </lineage>
</organism>
<dbReference type="Gene3D" id="3.30.1390.10">
    <property type="match status" value="1"/>
</dbReference>
<name>A0A7J7IJQ4_9RHOD</name>
<accession>A0A7J7IJQ4</accession>
<dbReference type="EMBL" id="VWRR01000008">
    <property type="protein sequence ID" value="KAF6002980.1"/>
    <property type="molecule type" value="Genomic_DNA"/>
</dbReference>
<dbReference type="GO" id="GO:0030163">
    <property type="term" value="P:protein catabolic process"/>
    <property type="evidence" value="ECO:0007669"/>
    <property type="project" value="InterPro"/>
</dbReference>
<dbReference type="InterPro" id="IPR003769">
    <property type="entry name" value="ClpS_core"/>
</dbReference>